<reference evidence="3" key="1">
    <citation type="journal article" date="2019" name="Int. J. Syst. Evol. Microbiol.">
        <title>The Global Catalogue of Microorganisms (GCM) 10K type strain sequencing project: providing services to taxonomists for standard genome sequencing and annotation.</title>
        <authorList>
            <consortium name="The Broad Institute Genomics Platform"/>
            <consortium name="The Broad Institute Genome Sequencing Center for Infectious Disease"/>
            <person name="Wu L."/>
            <person name="Ma J."/>
        </authorList>
    </citation>
    <scope>NUCLEOTIDE SEQUENCE [LARGE SCALE GENOMIC DNA]</scope>
    <source>
        <strain evidence="3">CGMCC 4.7020</strain>
    </source>
</reference>
<dbReference type="SUPFAM" id="SSF47336">
    <property type="entry name" value="ACP-like"/>
    <property type="match status" value="1"/>
</dbReference>
<dbReference type="PROSITE" id="PS50075">
    <property type="entry name" value="CARRIER"/>
    <property type="match status" value="1"/>
</dbReference>
<evidence type="ECO:0000313" key="2">
    <source>
        <dbReference type="EMBL" id="MFD1312155.1"/>
    </source>
</evidence>
<accession>A0ABW3XSK5</accession>
<feature type="domain" description="Carrier" evidence="1">
    <location>
        <begin position="3"/>
        <end position="81"/>
    </location>
</feature>
<keyword evidence="3" id="KW-1185">Reference proteome</keyword>
<name>A0ABW3XSK5_9ACTN</name>
<gene>
    <name evidence="2" type="ORF">ACFQ5X_40975</name>
</gene>
<dbReference type="Proteomes" id="UP001597058">
    <property type="component" value="Unassembled WGS sequence"/>
</dbReference>
<dbReference type="Gene3D" id="1.10.1200.10">
    <property type="entry name" value="ACP-like"/>
    <property type="match status" value="1"/>
</dbReference>
<dbReference type="EMBL" id="JBHTMM010000106">
    <property type="protein sequence ID" value="MFD1312155.1"/>
    <property type="molecule type" value="Genomic_DNA"/>
</dbReference>
<comment type="caution">
    <text evidence="2">The sequence shown here is derived from an EMBL/GenBank/DDBJ whole genome shotgun (WGS) entry which is preliminary data.</text>
</comment>
<evidence type="ECO:0000259" key="1">
    <source>
        <dbReference type="PROSITE" id="PS50075"/>
    </source>
</evidence>
<sequence length="85" mass="9475">MSRDSTADLAGFLEAVRDGLGLDLTEEQAAADFDLLPDWDSVHLLRLLMLLERETGRSVPVGRLLKARSVREIHSLVTTEGRDTR</sequence>
<protein>
    <submittedName>
        <fullName evidence="2">Acyl carrier protein</fullName>
    </submittedName>
</protein>
<evidence type="ECO:0000313" key="3">
    <source>
        <dbReference type="Proteomes" id="UP001597058"/>
    </source>
</evidence>
<dbReference type="InterPro" id="IPR036736">
    <property type="entry name" value="ACP-like_sf"/>
</dbReference>
<organism evidence="2 3">
    <name type="scientific">Streptomyces kaempferi</name>
    <dbReference type="NCBI Taxonomy" id="333725"/>
    <lineage>
        <taxon>Bacteria</taxon>
        <taxon>Bacillati</taxon>
        <taxon>Actinomycetota</taxon>
        <taxon>Actinomycetes</taxon>
        <taxon>Kitasatosporales</taxon>
        <taxon>Streptomycetaceae</taxon>
        <taxon>Streptomyces</taxon>
    </lineage>
</organism>
<dbReference type="InterPro" id="IPR009081">
    <property type="entry name" value="PP-bd_ACP"/>
</dbReference>
<proteinExistence type="predicted"/>
<dbReference type="RefSeq" id="WP_168525212.1">
    <property type="nucleotide sequence ID" value="NZ_JBHSKH010000006.1"/>
</dbReference>